<organism evidence="1 2">
    <name type="scientific">Flavihumibacter solisilvae</name>
    <dbReference type="NCBI Taxonomy" id="1349421"/>
    <lineage>
        <taxon>Bacteria</taxon>
        <taxon>Pseudomonadati</taxon>
        <taxon>Bacteroidota</taxon>
        <taxon>Chitinophagia</taxon>
        <taxon>Chitinophagales</taxon>
        <taxon>Chitinophagaceae</taxon>
        <taxon>Flavihumibacter</taxon>
    </lineage>
</organism>
<dbReference type="OrthoDB" id="668972at2"/>
<keyword evidence="2" id="KW-1185">Reference proteome</keyword>
<dbReference type="STRING" id="1349421.OI18_04665"/>
<name>A0A0C1L7P2_9BACT</name>
<evidence type="ECO:0000313" key="1">
    <source>
        <dbReference type="EMBL" id="KIC95561.1"/>
    </source>
</evidence>
<dbReference type="AlphaFoldDB" id="A0A0C1L7P2"/>
<sequence>MRPIILVTLMFVSFCRFGNQANAQIRKIPSVVTDAFKYKYRNAESVEWKDKLSHYIVYFHLDGRQFEASFRNDGTWTSSQKVIKKDELPGNVIDGWDKSKYADWDVDTLYELAFPDERHEYRLIVRKSDLNKRDLTFSEKGRLLKDKLTL</sequence>
<dbReference type="EMBL" id="JSVC01000005">
    <property type="protein sequence ID" value="KIC95561.1"/>
    <property type="molecule type" value="Genomic_DNA"/>
</dbReference>
<dbReference type="Proteomes" id="UP000031408">
    <property type="component" value="Unassembled WGS sequence"/>
</dbReference>
<dbReference type="SUPFAM" id="SSF160574">
    <property type="entry name" value="BT0923-like"/>
    <property type="match status" value="1"/>
</dbReference>
<dbReference type="RefSeq" id="WP_039137628.1">
    <property type="nucleotide sequence ID" value="NZ_JSVC01000005.1"/>
</dbReference>
<comment type="caution">
    <text evidence="1">The sequence shown here is derived from an EMBL/GenBank/DDBJ whole genome shotgun (WGS) entry which is preliminary data.</text>
</comment>
<gene>
    <name evidence="1" type="ORF">OI18_04665</name>
</gene>
<accession>A0A0C1L7P2</accession>
<protein>
    <submittedName>
        <fullName evidence="1">Uncharacterized protein</fullName>
    </submittedName>
</protein>
<proteinExistence type="predicted"/>
<reference evidence="1 2" key="1">
    <citation type="submission" date="2014-11" db="EMBL/GenBank/DDBJ databases">
        <title>Genome sequence of Flavihumibacter solisilvae 3-3.</title>
        <authorList>
            <person name="Zhou G."/>
            <person name="Li M."/>
            <person name="Wang G."/>
        </authorList>
    </citation>
    <scope>NUCLEOTIDE SEQUENCE [LARGE SCALE GENOMIC DNA]</scope>
    <source>
        <strain evidence="1 2">3-3</strain>
    </source>
</reference>
<evidence type="ECO:0000313" key="2">
    <source>
        <dbReference type="Proteomes" id="UP000031408"/>
    </source>
</evidence>
<dbReference type="Gene3D" id="3.10.450.360">
    <property type="match status" value="1"/>
</dbReference>